<evidence type="ECO:0000256" key="1">
    <source>
        <dbReference type="SAM" id="Phobius"/>
    </source>
</evidence>
<reference evidence="2 3" key="1">
    <citation type="submission" date="2017-10" db="EMBL/GenBank/DDBJ databases">
        <title>Sequencing the genomes of 1000 actinobacteria strains.</title>
        <authorList>
            <person name="Klenk H.-P."/>
        </authorList>
    </citation>
    <scope>NUCLEOTIDE SEQUENCE [LARGE SCALE GENOMIC DNA]</scope>
    <source>
        <strain evidence="2 3">DSM 46092</strain>
    </source>
</reference>
<organism evidence="2 3">
    <name type="scientific">Amycolatopsis sulphurea</name>
    <dbReference type="NCBI Taxonomy" id="76022"/>
    <lineage>
        <taxon>Bacteria</taxon>
        <taxon>Bacillati</taxon>
        <taxon>Actinomycetota</taxon>
        <taxon>Actinomycetes</taxon>
        <taxon>Pseudonocardiales</taxon>
        <taxon>Pseudonocardiaceae</taxon>
        <taxon>Amycolatopsis</taxon>
    </lineage>
</organism>
<dbReference type="EMBL" id="PDJK01000002">
    <property type="protein sequence ID" value="PFG48255.1"/>
    <property type="molecule type" value="Genomic_DNA"/>
</dbReference>
<keyword evidence="1" id="KW-0472">Membrane</keyword>
<keyword evidence="3" id="KW-1185">Reference proteome</keyword>
<proteinExistence type="predicted"/>
<evidence type="ECO:0000313" key="2">
    <source>
        <dbReference type="EMBL" id="PFG48255.1"/>
    </source>
</evidence>
<dbReference type="Proteomes" id="UP000243542">
    <property type="component" value="Unassembled WGS sequence"/>
</dbReference>
<sequence length="30" mass="3152">MLPRVSVTETLRFLLIVTAGLAAATGAMFT</sequence>
<comment type="caution">
    <text evidence="2">The sequence shown here is derived from an EMBL/GenBank/DDBJ whole genome shotgun (WGS) entry which is preliminary data.</text>
</comment>
<name>A0A2A9FCW6_9PSEU</name>
<evidence type="ECO:0000313" key="3">
    <source>
        <dbReference type="Proteomes" id="UP000243542"/>
    </source>
</evidence>
<feature type="transmembrane region" description="Helical" evidence="1">
    <location>
        <begin position="12"/>
        <end position="29"/>
    </location>
</feature>
<protein>
    <submittedName>
        <fullName evidence="2">Uncharacterized protein</fullName>
    </submittedName>
</protein>
<gene>
    <name evidence="2" type="ORF">ATK36_3334</name>
</gene>
<accession>A0A2A9FCW6</accession>
<keyword evidence="1" id="KW-1133">Transmembrane helix</keyword>
<dbReference type="AlphaFoldDB" id="A0A2A9FCW6"/>
<keyword evidence="1" id="KW-0812">Transmembrane</keyword>